<organism evidence="6 7">
    <name type="scientific">Leptospira kirschneri str. H1</name>
    <dbReference type="NCBI Taxonomy" id="1049966"/>
    <lineage>
        <taxon>Bacteria</taxon>
        <taxon>Pseudomonadati</taxon>
        <taxon>Spirochaetota</taxon>
        <taxon>Spirochaetia</taxon>
        <taxon>Leptospirales</taxon>
        <taxon>Leptospiraceae</taxon>
        <taxon>Leptospira</taxon>
    </lineage>
</organism>
<evidence type="ECO:0000313" key="6">
    <source>
        <dbReference type="EMBL" id="EKO15022.1"/>
    </source>
</evidence>
<comment type="caution">
    <text evidence="6">The sequence shown here is derived from an EMBL/GenBank/DDBJ whole genome shotgun (WGS) entry which is preliminary data.</text>
</comment>
<protein>
    <submittedName>
        <fullName evidence="6">Calcineurin-like phosphoesterase family protein</fullName>
    </submittedName>
</protein>
<comment type="similarity">
    <text evidence="4">Belongs to the cyclic nucleotide phosphodiesterase class-III family.</text>
</comment>
<feature type="domain" description="Calcineurin-like phosphoesterase" evidence="5">
    <location>
        <begin position="1"/>
        <end position="224"/>
    </location>
</feature>
<dbReference type="CDD" id="cd07400">
    <property type="entry name" value="MPP_1"/>
    <property type="match status" value="1"/>
</dbReference>
<name>A0A0E2B1A1_9LEPT</name>
<dbReference type="InterPro" id="IPR050884">
    <property type="entry name" value="CNP_phosphodiesterase-III"/>
</dbReference>
<evidence type="ECO:0000256" key="3">
    <source>
        <dbReference type="ARBA" id="ARBA00023004"/>
    </source>
</evidence>
<gene>
    <name evidence="6" type="ORF">LEP1GSC081_1838</name>
</gene>
<dbReference type="Pfam" id="PF00149">
    <property type="entry name" value="Metallophos"/>
    <property type="match status" value="1"/>
</dbReference>
<dbReference type="InterPro" id="IPR029052">
    <property type="entry name" value="Metallo-depent_PP-like"/>
</dbReference>
<evidence type="ECO:0000259" key="5">
    <source>
        <dbReference type="Pfam" id="PF00149"/>
    </source>
</evidence>
<dbReference type="PANTHER" id="PTHR42988:SF2">
    <property type="entry name" value="CYCLIC NUCLEOTIDE PHOSPHODIESTERASE CBUA0032-RELATED"/>
    <property type="match status" value="1"/>
</dbReference>
<keyword evidence="2" id="KW-0378">Hydrolase</keyword>
<dbReference type="EMBL" id="AHMY02000051">
    <property type="protein sequence ID" value="EKO15022.1"/>
    <property type="molecule type" value="Genomic_DNA"/>
</dbReference>
<evidence type="ECO:0000256" key="4">
    <source>
        <dbReference type="ARBA" id="ARBA00025742"/>
    </source>
</evidence>
<dbReference type="GO" id="GO:0046872">
    <property type="term" value="F:metal ion binding"/>
    <property type="evidence" value="ECO:0007669"/>
    <property type="project" value="UniProtKB-KW"/>
</dbReference>
<evidence type="ECO:0000313" key="7">
    <source>
        <dbReference type="Proteomes" id="UP000006253"/>
    </source>
</evidence>
<proteinExistence type="inferred from homology"/>
<keyword evidence="1" id="KW-0479">Metal-binding</keyword>
<dbReference type="PANTHER" id="PTHR42988">
    <property type="entry name" value="PHOSPHOHYDROLASE"/>
    <property type="match status" value="1"/>
</dbReference>
<keyword evidence="3" id="KW-0408">Iron</keyword>
<dbReference type="AlphaFoldDB" id="A0A0E2B1A1"/>
<dbReference type="RefSeq" id="WP_004766356.1">
    <property type="nucleotide sequence ID" value="NZ_AHMY02000051.1"/>
</dbReference>
<dbReference type="GO" id="GO:0016787">
    <property type="term" value="F:hydrolase activity"/>
    <property type="evidence" value="ECO:0007669"/>
    <property type="project" value="UniProtKB-KW"/>
</dbReference>
<accession>A0A0E2B1A1</accession>
<sequence>MKILHLSDLHFPTSLPFFQLKGKMFVGYLNYNLRRKNKYPRKVWDSILTFIQEVNPDAIVVSGDLTNVSHEEEFKIAKKILNELPLKKVFYIPGNHDRYVKQSSGENALYEKYFSELSGESISYNKSYIRIKKIQNLHFVGWDSSIPLSVLNAHGRIHPEIVLQTKRFLSEKKITNYILVCHHPIWNPIDKQETVHHKLLNREEVASLLKERPPLVYLHGHVHTNWVKFPGKELPYYVINSASSTRLPDAKHESGFHLIEIQKQKVKIQRYAYNLKRSKFTEAPLVSYSEKE</sequence>
<dbReference type="SUPFAM" id="SSF56300">
    <property type="entry name" value="Metallo-dependent phosphatases"/>
    <property type="match status" value="1"/>
</dbReference>
<dbReference type="InterPro" id="IPR004843">
    <property type="entry name" value="Calcineurin-like_PHP"/>
</dbReference>
<evidence type="ECO:0000256" key="2">
    <source>
        <dbReference type="ARBA" id="ARBA00022801"/>
    </source>
</evidence>
<reference evidence="6 7" key="1">
    <citation type="submission" date="2012-10" db="EMBL/GenBank/DDBJ databases">
        <authorList>
            <person name="Harkins D.M."/>
            <person name="Durkin A.S."/>
            <person name="Brinkac L.M."/>
            <person name="Selengut J.D."/>
            <person name="Sanka R."/>
            <person name="DePew J."/>
            <person name="Purushe J."/>
            <person name="Peacock S.J."/>
            <person name="Thaipadungpanit J."/>
            <person name="Wuthiekanun V.W."/>
            <person name="Day N.P."/>
            <person name="Vinetz J.M."/>
            <person name="Sutton G.G."/>
            <person name="Nelson W.C."/>
            <person name="Fouts D.E."/>
        </authorList>
    </citation>
    <scope>NUCLEOTIDE SEQUENCE [LARGE SCALE GENOMIC DNA]</scope>
    <source>
        <strain evidence="6 7">H1</strain>
    </source>
</reference>
<dbReference type="Gene3D" id="3.60.21.10">
    <property type="match status" value="1"/>
</dbReference>
<dbReference type="Proteomes" id="UP000006253">
    <property type="component" value="Unassembled WGS sequence"/>
</dbReference>
<evidence type="ECO:0000256" key="1">
    <source>
        <dbReference type="ARBA" id="ARBA00022723"/>
    </source>
</evidence>